<dbReference type="STRING" id="1043004.A0A074X3P0"/>
<dbReference type="HOGENOM" id="CLU_017511_2_0_1"/>
<keyword evidence="2" id="KW-0472">Membrane</keyword>
<dbReference type="RefSeq" id="XP_013431327.1">
    <property type="nucleotide sequence ID" value="XM_013575873.1"/>
</dbReference>
<reference evidence="3 4" key="1">
    <citation type="journal article" date="2014" name="BMC Genomics">
        <title>Genome sequencing of four Aureobasidium pullulans varieties: biotechnological potential, stress tolerance, and description of new species.</title>
        <authorList>
            <person name="Gostin Ar C."/>
            <person name="Ohm R.A."/>
            <person name="Kogej T."/>
            <person name="Sonjak S."/>
            <person name="Turk M."/>
            <person name="Zajc J."/>
            <person name="Zalar P."/>
            <person name="Grube M."/>
            <person name="Sun H."/>
            <person name="Han J."/>
            <person name="Sharma A."/>
            <person name="Chiniquy J."/>
            <person name="Ngan C.Y."/>
            <person name="Lipzen A."/>
            <person name="Barry K."/>
            <person name="Grigoriev I.V."/>
            <person name="Gunde-Cimerman N."/>
        </authorList>
    </citation>
    <scope>NUCLEOTIDE SEQUENCE [LARGE SCALE GENOMIC DNA]</scope>
    <source>
        <strain evidence="3 4">CBS 147.97</strain>
    </source>
</reference>
<keyword evidence="4" id="KW-1185">Reference proteome</keyword>
<dbReference type="CDD" id="cd02440">
    <property type="entry name" value="AdoMet_MTases"/>
    <property type="match status" value="1"/>
</dbReference>
<feature type="transmembrane region" description="Helical" evidence="2">
    <location>
        <begin position="178"/>
        <end position="201"/>
    </location>
</feature>
<protein>
    <recommendedName>
        <fullName evidence="5">Spermine/spermidine synthase</fullName>
    </recommendedName>
</protein>
<dbReference type="OrthoDB" id="2016285at2759"/>
<feature type="transmembrane region" description="Helical" evidence="2">
    <location>
        <begin position="122"/>
        <end position="139"/>
    </location>
</feature>
<dbReference type="Gene3D" id="3.40.50.150">
    <property type="entry name" value="Vaccinia Virus protein VP39"/>
    <property type="match status" value="1"/>
</dbReference>
<keyword evidence="2" id="KW-0812">Transmembrane</keyword>
<dbReference type="Pfam" id="PF01564">
    <property type="entry name" value="Spermine_synth"/>
    <property type="match status" value="1"/>
</dbReference>
<dbReference type="PANTHER" id="PTHR43317">
    <property type="entry name" value="THERMOSPERMINE SYNTHASE ACAULIS5"/>
    <property type="match status" value="1"/>
</dbReference>
<dbReference type="PANTHER" id="PTHR43317:SF11">
    <property type="entry name" value="POLYAMINE AMINOPROPYLTRANSFERASE 2"/>
    <property type="match status" value="1"/>
</dbReference>
<evidence type="ECO:0000256" key="1">
    <source>
        <dbReference type="ARBA" id="ARBA00023115"/>
    </source>
</evidence>
<evidence type="ECO:0008006" key="5">
    <source>
        <dbReference type="Google" id="ProtNLM"/>
    </source>
</evidence>
<accession>A0A074X3P0</accession>
<evidence type="ECO:0000256" key="2">
    <source>
        <dbReference type="SAM" id="Phobius"/>
    </source>
</evidence>
<dbReference type="SUPFAM" id="SSF53335">
    <property type="entry name" value="S-adenosyl-L-methionine-dependent methyltransferases"/>
    <property type="match status" value="1"/>
</dbReference>
<dbReference type="InterPro" id="IPR029063">
    <property type="entry name" value="SAM-dependent_MTases_sf"/>
</dbReference>
<dbReference type="NCBIfam" id="NF037959">
    <property type="entry name" value="MFS_SpdSyn"/>
    <property type="match status" value="1"/>
</dbReference>
<proteinExistence type="predicted"/>
<organism evidence="3 4">
    <name type="scientific">Aureobasidium namibiae CBS 147.97</name>
    <dbReference type="NCBI Taxonomy" id="1043004"/>
    <lineage>
        <taxon>Eukaryota</taxon>
        <taxon>Fungi</taxon>
        <taxon>Dikarya</taxon>
        <taxon>Ascomycota</taxon>
        <taxon>Pezizomycotina</taxon>
        <taxon>Dothideomycetes</taxon>
        <taxon>Dothideomycetidae</taxon>
        <taxon>Dothideales</taxon>
        <taxon>Saccotheciaceae</taxon>
        <taxon>Aureobasidium</taxon>
    </lineage>
</organism>
<feature type="transmembrane region" description="Helical" evidence="2">
    <location>
        <begin position="146"/>
        <end position="166"/>
    </location>
</feature>
<dbReference type="Proteomes" id="UP000027730">
    <property type="component" value="Unassembled WGS sequence"/>
</dbReference>
<gene>
    <name evidence="3" type="ORF">M436DRAFT_78355</name>
</gene>
<name>A0A074X3P0_9PEZI</name>
<dbReference type="GO" id="GO:0006596">
    <property type="term" value="P:polyamine biosynthetic process"/>
    <property type="evidence" value="ECO:0007669"/>
    <property type="project" value="UniProtKB-KW"/>
</dbReference>
<keyword evidence="2" id="KW-1133">Transmembrane helix</keyword>
<evidence type="ECO:0000313" key="3">
    <source>
        <dbReference type="EMBL" id="KEQ76602.1"/>
    </source>
</evidence>
<keyword evidence="1" id="KW-0620">Polyamine biosynthesis</keyword>
<evidence type="ECO:0000313" key="4">
    <source>
        <dbReference type="Proteomes" id="UP000027730"/>
    </source>
</evidence>
<dbReference type="GeneID" id="25416212"/>
<dbReference type="AlphaFoldDB" id="A0A074X3P0"/>
<dbReference type="EMBL" id="KL584703">
    <property type="protein sequence ID" value="KEQ76602.1"/>
    <property type="molecule type" value="Genomic_DNA"/>
</dbReference>
<sequence length="564" mass="62536">MANKETTPSAPLAKTPESDPFLYVLRAMCILELAAIYSPLSQLTLAPVYGSIPSSVYHHEITSVIVLLALTRSSLLSRFMPTKLEYYIPILASSIPLIQSYLYKYSTLLGADFGPLVTEGLTYYPLLVMSTYSAARLLLDAKIDQYLHAAMGSTILGLSTYGFFVLVRSKSSFLISQFFALSATLTRVSLQCVVAALFTILSPSKLSLLAIPAMIHTMWFNPHFVSPHTDALANSTLQANQWNLLERAESNTGYISVLENLDAGYRVLRCDHSLLGGEWLVTNERRSQGISTSEPIYSVFEILEAVRLVETTDSTVPDNKKSALVVGLGIGTAPKALIAHGIDTTVVELDPKIHEYATKYFDLPTNHTAVLEDAVAWVQSASTNAVKQYDYIIHDVFTGGAEPLPLFTDHFLGNLRSLLTPDGVVAVNYAGDLGDSSTKQVINTINLAFDRQCRMFRDSEPSSETGATDFLNMVIFCKNAADGKLDFRAPVEADYLGTVSRRHYLAPKKALELKFPTEEEMEGENVRTLTVDNLSEFEKKQIESAKRHWKIMRLVVPDFVWELW</sequence>